<feature type="region of interest" description="Disordered" evidence="1">
    <location>
        <begin position="67"/>
        <end position="106"/>
    </location>
</feature>
<organism evidence="3 4">
    <name type="scientific">Abyssobacteria bacterium (strain SURF_5)</name>
    <dbReference type="NCBI Taxonomy" id="2093360"/>
    <lineage>
        <taxon>Bacteria</taxon>
        <taxon>Pseudomonadati</taxon>
        <taxon>Candidatus Hydrogenedentota</taxon>
        <taxon>Candidatus Abyssobacteria</taxon>
    </lineage>
</organism>
<dbReference type="EMBL" id="QZKU01000068">
    <property type="protein sequence ID" value="RJP21343.1"/>
    <property type="molecule type" value="Genomic_DNA"/>
</dbReference>
<name>A0A3A4NKZ0_ABYX5</name>
<feature type="signal peptide" evidence="2">
    <location>
        <begin position="1"/>
        <end position="23"/>
    </location>
</feature>
<dbReference type="AlphaFoldDB" id="A0A3A4NKZ0"/>
<comment type="caution">
    <text evidence="3">The sequence shown here is derived from an EMBL/GenBank/DDBJ whole genome shotgun (WGS) entry which is preliminary data.</text>
</comment>
<evidence type="ECO:0000256" key="2">
    <source>
        <dbReference type="SAM" id="SignalP"/>
    </source>
</evidence>
<sequence length="241" mass="27330">MRTKLIIVVVSVSVCFALMPQKAAGDLIKFRHGAKKQCVVLEETEDWVVFLTAYGEMKMPMSRIESIERESEETNKSLKEQWNRQPKTQKEEPEKQETVKEEKPQVKRTYKVEAKRRRVMVGARSSGLSSKELESSFTIKDMGMVQGSRLFHVSVMSYKNASIRISPPDFYAFSVNNMRINPHPLDGYPDLDAKVSFNQSASGHISFPTAVKIEKLVHKSELAEFELNLETGEAVAKETGL</sequence>
<reference evidence="3 4" key="1">
    <citation type="journal article" date="2017" name="ISME J.">
        <title>Energy and carbon metabolisms in a deep terrestrial subsurface fluid microbial community.</title>
        <authorList>
            <person name="Momper L."/>
            <person name="Jungbluth S.P."/>
            <person name="Lee M.D."/>
            <person name="Amend J.P."/>
        </authorList>
    </citation>
    <scope>NUCLEOTIDE SEQUENCE [LARGE SCALE GENOMIC DNA]</scope>
    <source>
        <strain evidence="3">SURF_5</strain>
    </source>
</reference>
<evidence type="ECO:0000313" key="3">
    <source>
        <dbReference type="EMBL" id="RJP21343.1"/>
    </source>
</evidence>
<gene>
    <name evidence="3" type="ORF">C4520_10030</name>
</gene>
<dbReference type="Proteomes" id="UP000265882">
    <property type="component" value="Unassembled WGS sequence"/>
</dbReference>
<accession>A0A3A4NKZ0</accession>
<evidence type="ECO:0000256" key="1">
    <source>
        <dbReference type="SAM" id="MobiDB-lite"/>
    </source>
</evidence>
<evidence type="ECO:0008006" key="5">
    <source>
        <dbReference type="Google" id="ProtNLM"/>
    </source>
</evidence>
<proteinExistence type="predicted"/>
<evidence type="ECO:0000313" key="4">
    <source>
        <dbReference type="Proteomes" id="UP000265882"/>
    </source>
</evidence>
<feature type="chain" id="PRO_5017223926" description="DUF4352 domain-containing protein" evidence="2">
    <location>
        <begin position="24"/>
        <end position="241"/>
    </location>
</feature>
<protein>
    <recommendedName>
        <fullName evidence="5">DUF4352 domain-containing protein</fullName>
    </recommendedName>
</protein>
<keyword evidence="2" id="KW-0732">Signal</keyword>